<comment type="cofactor">
    <cofactor evidence="1">
        <name>Mn(2+)</name>
        <dbReference type="ChEBI" id="CHEBI:29035"/>
    </cofactor>
</comment>
<protein>
    <recommendedName>
        <fullName evidence="2">protein-serine/threonine phosphatase</fullName>
        <ecNumber evidence="2">3.1.3.16</ecNumber>
    </recommendedName>
</protein>
<dbReference type="GO" id="GO:0005737">
    <property type="term" value="C:cytoplasm"/>
    <property type="evidence" value="ECO:0007669"/>
    <property type="project" value="TreeGrafter"/>
</dbReference>
<dbReference type="SUPFAM" id="SSF56300">
    <property type="entry name" value="Metallo-dependent phosphatases"/>
    <property type="match status" value="2"/>
</dbReference>
<keyword evidence="6" id="KW-0464">Manganese</keyword>
<evidence type="ECO:0000256" key="3">
    <source>
        <dbReference type="ARBA" id="ARBA00022723"/>
    </source>
</evidence>
<feature type="compositionally biased region" description="Basic residues" evidence="9">
    <location>
        <begin position="233"/>
        <end position="247"/>
    </location>
</feature>
<dbReference type="AlphaFoldDB" id="A0AAD4RAH3"/>
<evidence type="ECO:0000256" key="9">
    <source>
        <dbReference type="SAM" id="MobiDB-lite"/>
    </source>
</evidence>
<name>A0AAD4RAH3_9BILA</name>
<comment type="catalytic activity">
    <reaction evidence="8">
        <text>O-phospho-L-threonyl-[protein] + H2O = L-threonyl-[protein] + phosphate</text>
        <dbReference type="Rhea" id="RHEA:47004"/>
        <dbReference type="Rhea" id="RHEA-COMP:11060"/>
        <dbReference type="Rhea" id="RHEA-COMP:11605"/>
        <dbReference type="ChEBI" id="CHEBI:15377"/>
        <dbReference type="ChEBI" id="CHEBI:30013"/>
        <dbReference type="ChEBI" id="CHEBI:43474"/>
        <dbReference type="ChEBI" id="CHEBI:61977"/>
        <dbReference type="EC" id="3.1.3.16"/>
    </reaction>
</comment>
<gene>
    <name evidence="11" type="ORF">DdX_04977</name>
</gene>
<dbReference type="InterPro" id="IPR031675">
    <property type="entry name" value="STPPase_N"/>
</dbReference>
<accession>A0AAD4RAH3</accession>
<dbReference type="SMART" id="SM00156">
    <property type="entry name" value="PP2Ac"/>
    <property type="match status" value="1"/>
</dbReference>
<comment type="caution">
    <text evidence="11">The sequence shown here is derived from an EMBL/GenBank/DDBJ whole genome shotgun (WGS) entry which is preliminary data.</text>
</comment>
<dbReference type="EMBL" id="JAKKPZ010000005">
    <property type="protein sequence ID" value="KAI1720731.1"/>
    <property type="molecule type" value="Genomic_DNA"/>
</dbReference>
<keyword evidence="5" id="KW-0904">Protein phosphatase</keyword>
<dbReference type="Gene3D" id="3.60.21.10">
    <property type="match status" value="2"/>
</dbReference>
<dbReference type="InterPro" id="IPR050341">
    <property type="entry name" value="PP1_catalytic_subunit"/>
</dbReference>
<evidence type="ECO:0000256" key="8">
    <source>
        <dbReference type="ARBA" id="ARBA00048336"/>
    </source>
</evidence>
<keyword evidence="12" id="KW-1185">Reference proteome</keyword>
<evidence type="ECO:0000313" key="11">
    <source>
        <dbReference type="EMBL" id="KAI1720731.1"/>
    </source>
</evidence>
<dbReference type="GO" id="GO:0046872">
    <property type="term" value="F:metal ion binding"/>
    <property type="evidence" value="ECO:0007669"/>
    <property type="project" value="UniProtKB-KW"/>
</dbReference>
<keyword evidence="4" id="KW-0378">Hydrolase</keyword>
<dbReference type="InterPro" id="IPR004843">
    <property type="entry name" value="Calcineurin-like_PHP"/>
</dbReference>
<feature type="domain" description="Serine/threonine specific protein phosphatases" evidence="10">
    <location>
        <begin position="41"/>
        <end position="211"/>
    </location>
</feature>
<comment type="catalytic activity">
    <reaction evidence="7">
        <text>O-phospho-L-seryl-[protein] + H2O = L-seryl-[protein] + phosphate</text>
        <dbReference type="Rhea" id="RHEA:20629"/>
        <dbReference type="Rhea" id="RHEA-COMP:9863"/>
        <dbReference type="Rhea" id="RHEA-COMP:11604"/>
        <dbReference type="ChEBI" id="CHEBI:15377"/>
        <dbReference type="ChEBI" id="CHEBI:29999"/>
        <dbReference type="ChEBI" id="CHEBI:43474"/>
        <dbReference type="ChEBI" id="CHEBI:83421"/>
        <dbReference type="EC" id="3.1.3.16"/>
    </reaction>
</comment>
<dbReference type="PRINTS" id="PR00114">
    <property type="entry name" value="STPHPHTASE"/>
</dbReference>
<proteinExistence type="predicted"/>
<dbReference type="GO" id="GO:0004722">
    <property type="term" value="F:protein serine/threonine phosphatase activity"/>
    <property type="evidence" value="ECO:0007669"/>
    <property type="project" value="UniProtKB-EC"/>
</dbReference>
<dbReference type="Proteomes" id="UP001201812">
    <property type="component" value="Unassembled WGS sequence"/>
</dbReference>
<feature type="region of interest" description="Disordered" evidence="9">
    <location>
        <begin position="213"/>
        <end position="247"/>
    </location>
</feature>
<sequence length="247" mass="28298">MPHRAQSATISGKNVGHMSIDGMIKRLFKNDMDGRTISKRIPERDIINLCFEAKDLLLSQPSFLEIPEPIRIVGDIHGQYSGMHGGLSPNLKSKKQLRQIKRPIDPRPPSMLIDILWSDPDPWTRGWRPSTRGISYVFGADVVYQYCELLDIDMIVRAHQVVQDGYEFFANRKLVTLFSAPHYCGQFDNNGATMYVDENLLCSFKVLHSASTRSRVHNPRENNDNSEKSDSSRRRHTKARRRRSSTT</sequence>
<dbReference type="PANTHER" id="PTHR11668:SF300">
    <property type="entry name" value="SERINE_THREONINE-PROTEIN PHOSPHATASE"/>
    <property type="match status" value="1"/>
</dbReference>
<dbReference type="GO" id="GO:0005634">
    <property type="term" value="C:nucleus"/>
    <property type="evidence" value="ECO:0007669"/>
    <property type="project" value="TreeGrafter"/>
</dbReference>
<evidence type="ECO:0000256" key="6">
    <source>
        <dbReference type="ARBA" id="ARBA00023211"/>
    </source>
</evidence>
<dbReference type="Pfam" id="PF16891">
    <property type="entry name" value="STPPase_N"/>
    <property type="match status" value="1"/>
</dbReference>
<dbReference type="PANTHER" id="PTHR11668">
    <property type="entry name" value="SERINE/THREONINE PROTEIN PHOSPHATASE"/>
    <property type="match status" value="1"/>
</dbReference>
<dbReference type="Pfam" id="PF00149">
    <property type="entry name" value="Metallophos"/>
    <property type="match status" value="1"/>
</dbReference>
<evidence type="ECO:0000256" key="2">
    <source>
        <dbReference type="ARBA" id="ARBA00013081"/>
    </source>
</evidence>
<reference evidence="11" key="1">
    <citation type="submission" date="2022-01" db="EMBL/GenBank/DDBJ databases">
        <title>Genome Sequence Resource for Two Populations of Ditylenchus destructor, the Migratory Endoparasitic Phytonematode.</title>
        <authorList>
            <person name="Zhang H."/>
            <person name="Lin R."/>
            <person name="Xie B."/>
        </authorList>
    </citation>
    <scope>NUCLEOTIDE SEQUENCE</scope>
    <source>
        <strain evidence="11">BazhouSP</strain>
    </source>
</reference>
<evidence type="ECO:0000256" key="4">
    <source>
        <dbReference type="ARBA" id="ARBA00022801"/>
    </source>
</evidence>
<feature type="compositionally biased region" description="Basic and acidic residues" evidence="9">
    <location>
        <begin position="218"/>
        <end position="232"/>
    </location>
</feature>
<dbReference type="InterPro" id="IPR006186">
    <property type="entry name" value="Ser/Thr-sp_prot-phosphatase"/>
</dbReference>
<evidence type="ECO:0000259" key="10">
    <source>
        <dbReference type="SMART" id="SM00156"/>
    </source>
</evidence>
<keyword evidence="3" id="KW-0479">Metal-binding</keyword>
<evidence type="ECO:0000256" key="1">
    <source>
        <dbReference type="ARBA" id="ARBA00001936"/>
    </source>
</evidence>
<evidence type="ECO:0000256" key="5">
    <source>
        <dbReference type="ARBA" id="ARBA00022912"/>
    </source>
</evidence>
<dbReference type="InterPro" id="IPR029052">
    <property type="entry name" value="Metallo-depent_PP-like"/>
</dbReference>
<evidence type="ECO:0000256" key="7">
    <source>
        <dbReference type="ARBA" id="ARBA00047761"/>
    </source>
</evidence>
<dbReference type="EC" id="3.1.3.16" evidence="2"/>
<evidence type="ECO:0000313" key="12">
    <source>
        <dbReference type="Proteomes" id="UP001201812"/>
    </source>
</evidence>
<organism evidence="11 12">
    <name type="scientific">Ditylenchus destructor</name>
    <dbReference type="NCBI Taxonomy" id="166010"/>
    <lineage>
        <taxon>Eukaryota</taxon>
        <taxon>Metazoa</taxon>
        <taxon>Ecdysozoa</taxon>
        <taxon>Nematoda</taxon>
        <taxon>Chromadorea</taxon>
        <taxon>Rhabditida</taxon>
        <taxon>Tylenchina</taxon>
        <taxon>Tylenchomorpha</taxon>
        <taxon>Sphaerularioidea</taxon>
        <taxon>Anguinidae</taxon>
        <taxon>Anguininae</taxon>
        <taxon>Ditylenchus</taxon>
    </lineage>
</organism>